<dbReference type="EMBL" id="JAPWDV010000003">
    <property type="protein sequence ID" value="KAJ6217395.1"/>
    <property type="molecule type" value="Genomic_DNA"/>
</dbReference>
<feature type="transmembrane region" description="Helical" evidence="6">
    <location>
        <begin position="229"/>
        <end position="250"/>
    </location>
</feature>
<evidence type="ECO:0000256" key="4">
    <source>
        <dbReference type="ARBA" id="ARBA00023136"/>
    </source>
</evidence>
<feature type="transmembrane region" description="Helical" evidence="6">
    <location>
        <begin position="317"/>
        <end position="336"/>
    </location>
</feature>
<evidence type="ECO:0000259" key="7">
    <source>
        <dbReference type="Pfam" id="PF00892"/>
    </source>
</evidence>
<dbReference type="Pfam" id="PF00892">
    <property type="entry name" value="EamA"/>
    <property type="match status" value="2"/>
</dbReference>
<keyword evidence="4 6" id="KW-0472">Membrane</keyword>
<comment type="subcellular location">
    <subcellularLocation>
        <location evidence="1">Membrane</location>
        <topology evidence="1">Multi-pass membrane protein</topology>
    </subcellularLocation>
</comment>
<evidence type="ECO:0000313" key="9">
    <source>
        <dbReference type="Proteomes" id="UP001142055"/>
    </source>
</evidence>
<dbReference type="InterPro" id="IPR037185">
    <property type="entry name" value="EmrE-like"/>
</dbReference>
<feature type="domain" description="EamA" evidence="7">
    <location>
        <begin position="228"/>
        <end position="358"/>
    </location>
</feature>
<feature type="transmembrane region" description="Helical" evidence="6">
    <location>
        <begin position="536"/>
        <end position="554"/>
    </location>
</feature>
<gene>
    <name evidence="8" type="ORF">RDWZM_008552</name>
</gene>
<feature type="region of interest" description="Disordered" evidence="5">
    <location>
        <begin position="741"/>
        <end position="836"/>
    </location>
</feature>
<evidence type="ECO:0000256" key="3">
    <source>
        <dbReference type="ARBA" id="ARBA00022989"/>
    </source>
</evidence>
<dbReference type="PANTHER" id="PTHR22911">
    <property type="entry name" value="ACYL-MALONYL CONDENSING ENZYME-RELATED"/>
    <property type="match status" value="1"/>
</dbReference>
<feature type="transmembrane region" description="Helical" evidence="6">
    <location>
        <begin position="713"/>
        <end position="733"/>
    </location>
</feature>
<feature type="transmembrane region" description="Helical" evidence="6">
    <location>
        <begin position="256"/>
        <end position="279"/>
    </location>
</feature>
<evidence type="ECO:0000256" key="5">
    <source>
        <dbReference type="SAM" id="MobiDB-lite"/>
    </source>
</evidence>
<accession>A0A9Q0M178</accession>
<sequence length="836" mass="92011">MSKVIHLSPPIAKLIDIDDSFEDVYDEINLQNSSESKDTSNKNEHFIDGVDHFVLPSDNQSKSRWSYSSSVGGTVLNDPIFKSDFANDFRLWSRVIEQKKKLSSSSFSLTSSISNILGFSSKTLNGEENSSNLKTNYHVEQLLSSSNGNFCTRNSDKGLRMTSNNVPLTSSVVDRKISYGETQRLVGGSSIGLINTDHDDEDYDSDGYESSSLNPKNGKCGFNWSLYKGIFYSSLSSIFFSLSAVIVKYLKDIHPGQLAVCRFVGIFVLTIPLIVYHDLNPFGPPELRHLLILRGLAGATSLFLRFVAFHYLPIADASVIIFSIPVFVSIFAWIFLKEPCGLFQSFTIVIAMIGLMMTTKLPFLFDGDSTLLFPSSSYYMYSKSSANYTPISLLSVNRSHPNLKPFMQEPLESIRLHHFYGVLAAMSSLIFASAVFIFIRKAKGAHHAVIMFNFGWVAMIETTVLTSVLNGFSLPANPFEWYLIVILAVFSFCGQILLTRSLQLEQAGPVSVVRATTDIALAFLWQIIIFRETPDMWSIFGALLVSSCILLTSLRNTQNLRDSLQGLLGADTNNNNPEVIKFNHPDVQKCFDTHIKDVYSLLKDFYNEKKGDGDIKKEESIKKYCKMTGYFIRAINDISCAECGYYPAQHFKKYWFDNRTAEWYNDEKHQCVNKTKKEIKACQESMEIPHSNSSETESFISSQSSTTSKSSKVAIIVVVVIVVILLILIIVWGCCSGDGDGDTKKKTGKQGAAKSGKASGKSAKSAKGGAPKSAIKQTQSNNGKKSNAGIGSKSKMSNIDSGAKSNANAKSSIGDAKSNASGSKAAAASSSSDSKA</sequence>
<feature type="transmembrane region" description="Helical" evidence="6">
    <location>
        <begin position="343"/>
        <end position="365"/>
    </location>
</feature>
<feature type="compositionally biased region" description="Low complexity" evidence="5">
    <location>
        <begin position="803"/>
        <end position="836"/>
    </location>
</feature>
<feature type="compositionally biased region" description="Polar residues" evidence="5">
    <location>
        <begin position="775"/>
        <end position="785"/>
    </location>
</feature>
<evidence type="ECO:0000256" key="6">
    <source>
        <dbReference type="SAM" id="Phobius"/>
    </source>
</evidence>
<organism evidence="8 9">
    <name type="scientific">Blomia tropicalis</name>
    <name type="common">Mite</name>
    <dbReference type="NCBI Taxonomy" id="40697"/>
    <lineage>
        <taxon>Eukaryota</taxon>
        <taxon>Metazoa</taxon>
        <taxon>Ecdysozoa</taxon>
        <taxon>Arthropoda</taxon>
        <taxon>Chelicerata</taxon>
        <taxon>Arachnida</taxon>
        <taxon>Acari</taxon>
        <taxon>Acariformes</taxon>
        <taxon>Sarcoptiformes</taxon>
        <taxon>Astigmata</taxon>
        <taxon>Glycyphagoidea</taxon>
        <taxon>Echimyopodidae</taxon>
        <taxon>Blomia</taxon>
    </lineage>
</organism>
<proteinExistence type="predicted"/>
<feature type="domain" description="EamA" evidence="7">
    <location>
        <begin position="420"/>
        <end position="553"/>
    </location>
</feature>
<dbReference type="InterPro" id="IPR000620">
    <property type="entry name" value="EamA_dom"/>
</dbReference>
<comment type="caution">
    <text evidence="8">The sequence shown here is derived from an EMBL/GenBank/DDBJ whole genome shotgun (WGS) entry which is preliminary data.</text>
</comment>
<dbReference type="PANTHER" id="PTHR22911:SF6">
    <property type="entry name" value="SOLUTE CARRIER FAMILY 35 MEMBER G1"/>
    <property type="match status" value="1"/>
</dbReference>
<evidence type="ECO:0000256" key="2">
    <source>
        <dbReference type="ARBA" id="ARBA00022692"/>
    </source>
</evidence>
<evidence type="ECO:0000313" key="8">
    <source>
        <dbReference type="EMBL" id="KAJ6217395.1"/>
    </source>
</evidence>
<feature type="compositionally biased region" description="Low complexity" evidence="5">
    <location>
        <begin position="749"/>
        <end position="774"/>
    </location>
</feature>
<protein>
    <recommendedName>
        <fullName evidence="7">EamA domain-containing protein</fullName>
    </recommendedName>
</protein>
<feature type="transmembrane region" description="Helical" evidence="6">
    <location>
        <begin position="451"/>
        <end position="469"/>
    </location>
</feature>
<feature type="transmembrane region" description="Helical" evidence="6">
    <location>
        <begin position="481"/>
        <end position="499"/>
    </location>
</feature>
<feature type="transmembrane region" description="Helical" evidence="6">
    <location>
        <begin position="511"/>
        <end position="530"/>
    </location>
</feature>
<keyword evidence="3 6" id="KW-1133">Transmembrane helix</keyword>
<feature type="transmembrane region" description="Helical" evidence="6">
    <location>
        <begin position="419"/>
        <end position="439"/>
    </location>
</feature>
<reference evidence="8" key="1">
    <citation type="submission" date="2022-12" db="EMBL/GenBank/DDBJ databases">
        <title>Genome assemblies of Blomia tropicalis.</title>
        <authorList>
            <person name="Cui Y."/>
        </authorList>
    </citation>
    <scope>NUCLEOTIDE SEQUENCE</scope>
    <source>
        <tissue evidence="8">Adult mites</tissue>
    </source>
</reference>
<dbReference type="Proteomes" id="UP001142055">
    <property type="component" value="Chromosome 3"/>
</dbReference>
<keyword evidence="9" id="KW-1185">Reference proteome</keyword>
<dbReference type="GO" id="GO:0016020">
    <property type="term" value="C:membrane"/>
    <property type="evidence" value="ECO:0007669"/>
    <property type="project" value="UniProtKB-SubCell"/>
</dbReference>
<keyword evidence="2 6" id="KW-0812">Transmembrane</keyword>
<name>A0A9Q0M178_BLOTA</name>
<dbReference type="AlphaFoldDB" id="A0A9Q0M178"/>
<dbReference type="SUPFAM" id="SSF103481">
    <property type="entry name" value="Multidrug resistance efflux transporter EmrE"/>
    <property type="match status" value="2"/>
</dbReference>
<evidence type="ECO:0000256" key="1">
    <source>
        <dbReference type="ARBA" id="ARBA00004141"/>
    </source>
</evidence>